<evidence type="ECO:0000256" key="6">
    <source>
        <dbReference type="ARBA" id="ARBA00023002"/>
    </source>
</evidence>
<dbReference type="GO" id="GO:0050661">
    <property type="term" value="F:NADP binding"/>
    <property type="evidence" value="ECO:0007669"/>
    <property type="project" value="InterPro"/>
</dbReference>
<dbReference type="Proteomes" id="UP000077280">
    <property type="component" value="Unassembled WGS sequence"/>
</dbReference>
<keyword evidence="12" id="KW-1185">Reference proteome</keyword>
<proteinExistence type="inferred from homology"/>
<dbReference type="InterPro" id="IPR001796">
    <property type="entry name" value="DHFR_dom"/>
</dbReference>
<dbReference type="RefSeq" id="WP_057782307.1">
    <property type="nucleotide sequence ID" value="NZ_BJWE01000001.1"/>
</dbReference>
<comment type="function">
    <text evidence="7">Key enzyme in folate metabolism. Catalyzes an essential reaction for de novo glycine and purine synthesis, and for DNA precursor synthesis.</text>
</comment>
<evidence type="ECO:0000313" key="11">
    <source>
        <dbReference type="EMBL" id="OAD64866.1"/>
    </source>
</evidence>
<keyword evidence="6 7" id="KW-0560">Oxidoreductase</keyword>
<evidence type="ECO:0000313" key="13">
    <source>
        <dbReference type="Proteomes" id="UP001275867"/>
    </source>
</evidence>
<protein>
    <recommendedName>
        <fullName evidence="3 7">Dihydrofolate reductase</fullName>
        <ecNumber evidence="3 7">1.5.1.3</ecNumber>
    </recommendedName>
</protein>
<dbReference type="OrthoDB" id="9804315at2"/>
<dbReference type="EC" id="1.5.1.3" evidence="3 7"/>
<dbReference type="PROSITE" id="PS00075">
    <property type="entry name" value="DHFR_1"/>
    <property type="match status" value="1"/>
</dbReference>
<dbReference type="Pfam" id="PF00186">
    <property type="entry name" value="DHFR_1"/>
    <property type="match status" value="1"/>
</dbReference>
<comment type="caution">
    <text evidence="10">The sequence shown here is derived from an EMBL/GenBank/DDBJ whole genome shotgun (WGS) entry which is preliminary data.</text>
</comment>
<dbReference type="PANTHER" id="PTHR48069:SF3">
    <property type="entry name" value="DIHYDROFOLATE REDUCTASE"/>
    <property type="match status" value="1"/>
</dbReference>
<reference evidence="11 12" key="1">
    <citation type="submission" date="2016-05" db="EMBL/GenBank/DDBJ databases">
        <title>Draft genome sequence of Pediococcus parvulus 2.6, a probiotic beta-glucan producer strain.</title>
        <authorList>
            <person name="Mohedano M.L."/>
            <person name="Perez-Ramos A."/>
            <person name="Duenas M.T."/>
            <person name="Lamontanara A."/>
            <person name="Orru L."/>
            <person name="Spano G."/>
            <person name="Capozzi V."/>
            <person name="Lopez P."/>
        </authorList>
    </citation>
    <scope>NUCLEOTIDE SEQUENCE [LARGE SCALE GENOMIC DNA]</scope>
    <source>
        <strain evidence="11 12">2.6</strain>
    </source>
</reference>
<dbReference type="InterPro" id="IPR024072">
    <property type="entry name" value="DHFR-like_dom_sf"/>
</dbReference>
<evidence type="ECO:0000256" key="8">
    <source>
        <dbReference type="RuleBase" id="RU004474"/>
    </source>
</evidence>
<dbReference type="GO" id="GO:0046452">
    <property type="term" value="P:dihydrofolate metabolic process"/>
    <property type="evidence" value="ECO:0007669"/>
    <property type="project" value="TreeGrafter"/>
</dbReference>
<dbReference type="Gene3D" id="3.40.430.10">
    <property type="entry name" value="Dihydrofolate Reductase, subunit A"/>
    <property type="match status" value="1"/>
</dbReference>
<dbReference type="Proteomes" id="UP001275867">
    <property type="component" value="Unassembled WGS sequence"/>
</dbReference>
<keyword evidence="5 7" id="KW-0521">NADP</keyword>
<organism evidence="10 13">
    <name type="scientific">Pediococcus parvulus</name>
    <dbReference type="NCBI Taxonomy" id="54062"/>
    <lineage>
        <taxon>Bacteria</taxon>
        <taxon>Bacillati</taxon>
        <taxon>Bacillota</taxon>
        <taxon>Bacilli</taxon>
        <taxon>Lactobacillales</taxon>
        <taxon>Lactobacillaceae</taxon>
        <taxon>Pediococcus</taxon>
    </lineage>
</organism>
<dbReference type="EMBL" id="LXND01000020">
    <property type="protein sequence ID" value="OAD64866.1"/>
    <property type="molecule type" value="Genomic_DNA"/>
</dbReference>
<dbReference type="EMBL" id="WERX01000004">
    <property type="protein sequence ID" value="MDV7693700.1"/>
    <property type="molecule type" value="Genomic_DNA"/>
</dbReference>
<feature type="domain" description="DHFR" evidence="9">
    <location>
        <begin position="1"/>
        <end position="162"/>
    </location>
</feature>
<evidence type="ECO:0000256" key="2">
    <source>
        <dbReference type="ARBA" id="ARBA00009539"/>
    </source>
</evidence>
<sequence>MLAFIWAESQNGVIGKQNKLPWRIPDDTQYFKKITTGHTVIMGRKTFESFGAKPLPHRLNVVLTRKTTLEETEELKVSHSITDLLKTYNSNDELVFVIGGKEIYQQLYPYVQMLYRTRIEQDFEGDTQMIPIDYSQWQLMQSIPGQGPQTMPIPHVFEIYKRIEPNGTNE</sequence>
<evidence type="ECO:0000256" key="5">
    <source>
        <dbReference type="ARBA" id="ARBA00022857"/>
    </source>
</evidence>
<dbReference type="PROSITE" id="PS51330">
    <property type="entry name" value="DHFR_2"/>
    <property type="match status" value="1"/>
</dbReference>
<evidence type="ECO:0000313" key="12">
    <source>
        <dbReference type="Proteomes" id="UP000077280"/>
    </source>
</evidence>
<comment type="similarity">
    <text evidence="2 7 8">Belongs to the dihydrofolate reductase family.</text>
</comment>
<dbReference type="PIRSF" id="PIRSF000194">
    <property type="entry name" value="DHFR"/>
    <property type="match status" value="1"/>
</dbReference>
<evidence type="ECO:0000256" key="4">
    <source>
        <dbReference type="ARBA" id="ARBA00022563"/>
    </source>
</evidence>
<name>A0A176TLP6_9LACO</name>
<evidence type="ECO:0000256" key="1">
    <source>
        <dbReference type="ARBA" id="ARBA00004903"/>
    </source>
</evidence>
<dbReference type="SUPFAM" id="SSF53597">
    <property type="entry name" value="Dihydrofolate reductase-like"/>
    <property type="match status" value="1"/>
</dbReference>
<dbReference type="PRINTS" id="PR00070">
    <property type="entry name" value="DHFR"/>
</dbReference>
<evidence type="ECO:0000256" key="7">
    <source>
        <dbReference type="PIRNR" id="PIRNR000194"/>
    </source>
</evidence>
<dbReference type="GO" id="GO:0006730">
    <property type="term" value="P:one-carbon metabolic process"/>
    <property type="evidence" value="ECO:0007669"/>
    <property type="project" value="UniProtKB-KW"/>
</dbReference>
<comment type="catalytic activity">
    <reaction evidence="7">
        <text>(6S)-5,6,7,8-tetrahydrofolate + NADP(+) = 7,8-dihydrofolate + NADPH + H(+)</text>
        <dbReference type="Rhea" id="RHEA:15009"/>
        <dbReference type="ChEBI" id="CHEBI:15378"/>
        <dbReference type="ChEBI" id="CHEBI:57451"/>
        <dbReference type="ChEBI" id="CHEBI:57453"/>
        <dbReference type="ChEBI" id="CHEBI:57783"/>
        <dbReference type="ChEBI" id="CHEBI:58349"/>
        <dbReference type="EC" id="1.5.1.3"/>
    </reaction>
</comment>
<dbReference type="GO" id="GO:0005829">
    <property type="term" value="C:cytosol"/>
    <property type="evidence" value="ECO:0007669"/>
    <property type="project" value="TreeGrafter"/>
</dbReference>
<dbReference type="AlphaFoldDB" id="A0A176TLP6"/>
<dbReference type="GO" id="GO:0046655">
    <property type="term" value="P:folic acid metabolic process"/>
    <property type="evidence" value="ECO:0007669"/>
    <property type="project" value="TreeGrafter"/>
</dbReference>
<accession>A0A176TLP6</accession>
<dbReference type="InterPro" id="IPR012259">
    <property type="entry name" value="DHFR"/>
</dbReference>
<dbReference type="GeneID" id="93383094"/>
<keyword evidence="4 7" id="KW-0554">One-carbon metabolism</keyword>
<dbReference type="GO" id="GO:0046654">
    <property type="term" value="P:tetrahydrofolate biosynthetic process"/>
    <property type="evidence" value="ECO:0007669"/>
    <property type="project" value="UniProtKB-UniPathway"/>
</dbReference>
<gene>
    <name evidence="11" type="ORF">A7K95_02310</name>
    <name evidence="10" type="ORF">GA842_02155</name>
</gene>
<evidence type="ECO:0000259" key="9">
    <source>
        <dbReference type="PROSITE" id="PS51330"/>
    </source>
</evidence>
<evidence type="ECO:0000313" key="10">
    <source>
        <dbReference type="EMBL" id="MDV7693700.1"/>
    </source>
</evidence>
<dbReference type="GO" id="GO:0004146">
    <property type="term" value="F:dihydrofolate reductase activity"/>
    <property type="evidence" value="ECO:0007669"/>
    <property type="project" value="UniProtKB-EC"/>
</dbReference>
<comment type="pathway">
    <text evidence="1 7">Cofactor biosynthesis; tetrahydrofolate biosynthesis; 5,6,7,8-tetrahydrofolate from 7,8-dihydrofolate: step 1/1.</text>
</comment>
<evidence type="ECO:0000256" key="3">
    <source>
        <dbReference type="ARBA" id="ARBA00012856"/>
    </source>
</evidence>
<dbReference type="PANTHER" id="PTHR48069">
    <property type="entry name" value="DIHYDROFOLATE REDUCTASE"/>
    <property type="match status" value="1"/>
</dbReference>
<dbReference type="CDD" id="cd00209">
    <property type="entry name" value="DHFR"/>
    <property type="match status" value="1"/>
</dbReference>
<dbReference type="InterPro" id="IPR017925">
    <property type="entry name" value="DHFR_CS"/>
</dbReference>
<reference evidence="10" key="2">
    <citation type="submission" date="2019-10" db="EMBL/GenBank/DDBJ databases">
        <title>Malate fermentation in French cider.</title>
        <authorList>
            <person name="Cousin F.J."/>
            <person name="Medina Fernandez S."/>
            <person name="Misery B."/>
            <person name="Laplace J.-M."/>
            <person name="Cretenet M."/>
        </authorList>
    </citation>
    <scope>NUCLEOTIDE SEQUENCE</scope>
    <source>
        <strain evidence="10">UCMA15901</strain>
    </source>
</reference>